<accession>A0ACC6M6Y4</accession>
<comment type="caution">
    <text evidence="1">The sequence shown here is derived from an EMBL/GenBank/DDBJ whole genome shotgun (WGS) entry which is preliminary data.</text>
</comment>
<organism evidence="1 2">
    <name type="scientific">Gracilibacillus pellucidus</name>
    <dbReference type="NCBI Taxonomy" id="3095368"/>
    <lineage>
        <taxon>Bacteria</taxon>
        <taxon>Bacillati</taxon>
        <taxon>Bacillota</taxon>
        <taxon>Bacilli</taxon>
        <taxon>Bacillales</taxon>
        <taxon>Bacillaceae</taxon>
        <taxon>Gracilibacillus</taxon>
    </lineage>
</organism>
<keyword evidence="2" id="KW-1185">Reference proteome</keyword>
<gene>
    <name evidence="1" type="ORF">SH601_11765</name>
</gene>
<protein>
    <submittedName>
        <fullName evidence="1">VTT domain-containing protein</fullName>
    </submittedName>
</protein>
<sequence length="191" mass="21966">MPIEVLSHVRVIENYAFIAPLMFIGVHVLRPFLFIPVLLLCIVGGVMFGLLAGTVYSVVGLMISSVLFYQIIRFLPVIEKRCRKLEEKLLGKQLSLNTPQLMLLRLLPFIHFHLLSFCIYKKSVSFTSYLRTTFFTVLPVASFYTVLGTTVQEMSIYYAIPLVILVLVLAYVMRRKQAVIKWHTFFQQKAV</sequence>
<reference evidence="1" key="1">
    <citation type="submission" date="2023-11" db="EMBL/GenBank/DDBJ databases">
        <title>Gracilibacillus pellucida a moderately halophilic bacterium isolated from saline soil in Xinjiang province.</title>
        <authorList>
            <person name="Zhang Z."/>
            <person name="Tan F."/>
            <person name="Wang Y."/>
            <person name="Xia M."/>
        </authorList>
    </citation>
    <scope>NUCLEOTIDE SEQUENCE</scope>
    <source>
        <strain evidence="1">S3-1-1</strain>
    </source>
</reference>
<proteinExistence type="predicted"/>
<name>A0ACC6M6Y4_9BACI</name>
<dbReference type="EMBL" id="JAWZSR010000006">
    <property type="protein sequence ID" value="MDX8046658.1"/>
    <property type="molecule type" value="Genomic_DNA"/>
</dbReference>
<evidence type="ECO:0000313" key="2">
    <source>
        <dbReference type="Proteomes" id="UP001277972"/>
    </source>
</evidence>
<evidence type="ECO:0000313" key="1">
    <source>
        <dbReference type="EMBL" id="MDX8046658.1"/>
    </source>
</evidence>
<dbReference type="Proteomes" id="UP001277972">
    <property type="component" value="Unassembled WGS sequence"/>
</dbReference>